<gene>
    <name evidence="1" type="ordered locus">Despr_1037</name>
</gene>
<dbReference type="AlphaFoldDB" id="A0A7U3YKT6"/>
<dbReference type="EMBL" id="CP002364">
    <property type="protein sequence ID" value="ADW17209.1"/>
    <property type="molecule type" value="Genomic_DNA"/>
</dbReference>
<reference evidence="1 2" key="1">
    <citation type="journal article" date="2011" name="Stand. Genomic Sci.">
        <title>Complete genome sequence of Desulfobulbus propionicus type strain (1pr3).</title>
        <authorList>
            <person name="Pagani I."/>
            <person name="Lapidus A."/>
            <person name="Nolan M."/>
            <person name="Lucas S."/>
            <person name="Hammon N."/>
            <person name="Deshpande S."/>
            <person name="Cheng J.F."/>
            <person name="Chertkov O."/>
            <person name="Davenport K."/>
            <person name="Tapia R."/>
            <person name="Han C."/>
            <person name="Goodwin L."/>
            <person name="Pitluck S."/>
            <person name="Liolios K."/>
            <person name="Mavromatis K."/>
            <person name="Ivanova N."/>
            <person name="Mikhailova N."/>
            <person name="Pati A."/>
            <person name="Chen A."/>
            <person name="Palaniappan K."/>
            <person name="Land M."/>
            <person name="Hauser L."/>
            <person name="Chang Y.J."/>
            <person name="Jeffries C.D."/>
            <person name="Detter J.C."/>
            <person name="Brambilla E."/>
            <person name="Kannan K.P."/>
            <person name="Djao O.D."/>
            <person name="Rohde M."/>
            <person name="Pukall R."/>
            <person name="Spring S."/>
            <person name="Goker M."/>
            <person name="Sikorski J."/>
            <person name="Woyke T."/>
            <person name="Bristow J."/>
            <person name="Eisen J.A."/>
            <person name="Markowitz V."/>
            <person name="Hugenholtz P."/>
            <person name="Kyrpides N.C."/>
            <person name="Klenk H.P."/>
        </authorList>
    </citation>
    <scope>NUCLEOTIDE SEQUENCE [LARGE SCALE GENOMIC DNA]</scope>
    <source>
        <strain evidence="2">ATCC 33891 / DSM 2032 / 1pr3</strain>
    </source>
</reference>
<dbReference type="Proteomes" id="UP000006365">
    <property type="component" value="Chromosome"/>
</dbReference>
<evidence type="ECO:0000313" key="1">
    <source>
        <dbReference type="EMBL" id="ADW17209.1"/>
    </source>
</evidence>
<dbReference type="KEGG" id="dpr:Despr_1037"/>
<proteinExistence type="predicted"/>
<organism evidence="1 2">
    <name type="scientific">Desulfobulbus propionicus (strain ATCC 33891 / DSM 2032 / VKM B-1956 / 1pr3)</name>
    <dbReference type="NCBI Taxonomy" id="577650"/>
    <lineage>
        <taxon>Bacteria</taxon>
        <taxon>Pseudomonadati</taxon>
        <taxon>Thermodesulfobacteriota</taxon>
        <taxon>Desulfobulbia</taxon>
        <taxon>Desulfobulbales</taxon>
        <taxon>Desulfobulbaceae</taxon>
        <taxon>Desulfobulbus</taxon>
    </lineage>
</organism>
<sequence>MPDAATDGLSDLPACNKLIAVSSRPFLDGFDIIVETIPKTVDWEARRVCET</sequence>
<keyword evidence="2" id="KW-1185">Reference proteome</keyword>
<name>A0A7U3YKT6_DESPD</name>
<protein>
    <submittedName>
        <fullName evidence="1">Uncharacterized protein</fullName>
    </submittedName>
</protein>
<evidence type="ECO:0000313" key="2">
    <source>
        <dbReference type="Proteomes" id="UP000006365"/>
    </source>
</evidence>
<accession>A0A7U3YKT6</accession>